<dbReference type="RefSeq" id="WP_191734742.1">
    <property type="nucleotide sequence ID" value="NZ_JACYFS010000001.1"/>
</dbReference>
<evidence type="ECO:0000313" key="2">
    <source>
        <dbReference type="Proteomes" id="UP000637299"/>
    </source>
</evidence>
<accession>A0ABR8Z717</accession>
<keyword evidence="2" id="KW-1185">Reference proteome</keyword>
<dbReference type="Proteomes" id="UP000637299">
    <property type="component" value="Unassembled WGS sequence"/>
</dbReference>
<name>A0ABR8Z717_9FLAO</name>
<proteinExistence type="predicted"/>
<gene>
    <name evidence="1" type="ORF">IC610_00575</name>
</gene>
<reference evidence="1 2" key="1">
    <citation type="submission" date="2020-09" db="EMBL/GenBank/DDBJ databases">
        <title>Genome seq and assembly of Chryseobacterium sp.</title>
        <authorList>
            <person name="Chhetri G."/>
        </authorList>
    </citation>
    <scope>NUCLEOTIDE SEQUENCE [LARGE SCALE GENOMIC DNA]</scope>
    <source>
        <strain evidence="1 2">GCR10</strain>
    </source>
</reference>
<sequence length="101" mass="11819">MIYDHGGIALNLFNLKAVKKEINGHDGKLVFEFHNMIRSVETTAGSRIFEDKSYSNASITQYFEDLTDLELHYQEWLGIWTQFTAYVINLELPIDFKPNRF</sequence>
<dbReference type="EMBL" id="JACYFS010000001">
    <property type="protein sequence ID" value="MBD8080909.1"/>
    <property type="molecule type" value="Genomic_DNA"/>
</dbReference>
<protein>
    <submittedName>
        <fullName evidence="1">Uncharacterized protein</fullName>
    </submittedName>
</protein>
<organism evidence="1 2">
    <name type="scientific">Chryseobacterium caseinilyticum</name>
    <dbReference type="NCBI Taxonomy" id="2771428"/>
    <lineage>
        <taxon>Bacteria</taxon>
        <taxon>Pseudomonadati</taxon>
        <taxon>Bacteroidota</taxon>
        <taxon>Flavobacteriia</taxon>
        <taxon>Flavobacteriales</taxon>
        <taxon>Weeksellaceae</taxon>
        <taxon>Chryseobacterium group</taxon>
        <taxon>Chryseobacterium</taxon>
    </lineage>
</organism>
<evidence type="ECO:0000313" key="1">
    <source>
        <dbReference type="EMBL" id="MBD8080909.1"/>
    </source>
</evidence>
<comment type="caution">
    <text evidence="1">The sequence shown here is derived from an EMBL/GenBank/DDBJ whole genome shotgun (WGS) entry which is preliminary data.</text>
</comment>